<dbReference type="PROSITE" id="PS00674">
    <property type="entry name" value="AAA"/>
    <property type="match status" value="1"/>
</dbReference>
<evidence type="ECO:0000259" key="17">
    <source>
        <dbReference type="SMART" id="SM00382"/>
    </source>
</evidence>
<dbReference type="InParanoid" id="A0A0G4F8Q5"/>
<evidence type="ECO:0000256" key="11">
    <source>
        <dbReference type="ARBA" id="ARBA00022840"/>
    </source>
</evidence>
<keyword evidence="12" id="KW-1133">Transmembrane helix</keyword>
<comment type="similarity">
    <text evidence="15">Belongs to the AAA ATPase family.</text>
</comment>
<dbReference type="InterPro" id="IPR003959">
    <property type="entry name" value="ATPase_AAA_core"/>
</dbReference>
<feature type="signal peptide" evidence="16">
    <location>
        <begin position="1"/>
        <end position="26"/>
    </location>
</feature>
<dbReference type="InterPro" id="IPR041569">
    <property type="entry name" value="AAA_lid_3"/>
</dbReference>
<dbReference type="GO" id="GO:0004176">
    <property type="term" value="F:ATP-dependent peptidase activity"/>
    <property type="evidence" value="ECO:0007669"/>
    <property type="project" value="InterPro"/>
</dbReference>
<dbReference type="HAMAP" id="MF_01458">
    <property type="entry name" value="FtsH"/>
    <property type="match status" value="1"/>
</dbReference>
<evidence type="ECO:0000256" key="14">
    <source>
        <dbReference type="ARBA" id="ARBA00023136"/>
    </source>
</evidence>
<dbReference type="FunFam" id="1.10.8.60:FF:000001">
    <property type="entry name" value="ATP-dependent zinc metalloprotease FtsH"/>
    <property type="match status" value="1"/>
</dbReference>
<keyword evidence="5" id="KW-0645">Protease</keyword>
<keyword evidence="19" id="KW-1185">Reference proteome</keyword>
<dbReference type="GO" id="GO:0009535">
    <property type="term" value="C:chloroplast thylakoid membrane"/>
    <property type="evidence" value="ECO:0007669"/>
    <property type="project" value="TreeGrafter"/>
</dbReference>
<dbReference type="PANTHER" id="PTHR23076">
    <property type="entry name" value="METALLOPROTEASE M41 FTSH"/>
    <property type="match status" value="1"/>
</dbReference>
<proteinExistence type="inferred from homology"/>
<dbReference type="Gene3D" id="3.30.720.210">
    <property type="match status" value="1"/>
</dbReference>
<feature type="domain" description="AAA+ ATPase" evidence="17">
    <location>
        <begin position="269"/>
        <end position="409"/>
    </location>
</feature>
<evidence type="ECO:0000256" key="8">
    <source>
        <dbReference type="ARBA" id="ARBA00022741"/>
    </source>
</evidence>
<dbReference type="VEuPathDB" id="CryptoDB:Vbra_14799"/>
<dbReference type="GO" id="GO:0006508">
    <property type="term" value="P:proteolysis"/>
    <property type="evidence" value="ECO:0007669"/>
    <property type="project" value="UniProtKB-KW"/>
</dbReference>
<evidence type="ECO:0000256" key="5">
    <source>
        <dbReference type="ARBA" id="ARBA00022670"/>
    </source>
</evidence>
<dbReference type="GO" id="GO:0004222">
    <property type="term" value="F:metalloendopeptidase activity"/>
    <property type="evidence" value="ECO:0007669"/>
    <property type="project" value="InterPro"/>
</dbReference>
<comment type="cofactor">
    <cofactor evidence="1">
        <name>Zn(2+)</name>
        <dbReference type="ChEBI" id="CHEBI:29105"/>
    </cofactor>
</comment>
<keyword evidence="8 15" id="KW-0547">Nucleotide-binding</keyword>
<dbReference type="InterPro" id="IPR005936">
    <property type="entry name" value="FtsH"/>
</dbReference>
<keyword evidence="16" id="KW-0732">Signal</keyword>
<keyword evidence="14" id="KW-0472">Membrane</keyword>
<dbReference type="Pfam" id="PF00004">
    <property type="entry name" value="AAA"/>
    <property type="match status" value="1"/>
</dbReference>
<dbReference type="STRING" id="1169540.A0A0G4F8Q5"/>
<protein>
    <recommendedName>
        <fullName evidence="17">AAA+ ATPase domain-containing protein</fullName>
    </recommendedName>
</protein>
<evidence type="ECO:0000256" key="10">
    <source>
        <dbReference type="ARBA" id="ARBA00022833"/>
    </source>
</evidence>
<evidence type="ECO:0000256" key="13">
    <source>
        <dbReference type="ARBA" id="ARBA00023049"/>
    </source>
</evidence>
<evidence type="ECO:0000256" key="1">
    <source>
        <dbReference type="ARBA" id="ARBA00001947"/>
    </source>
</evidence>
<dbReference type="SMART" id="SM00382">
    <property type="entry name" value="AAA"/>
    <property type="match status" value="1"/>
</dbReference>
<dbReference type="GO" id="GO:0005524">
    <property type="term" value="F:ATP binding"/>
    <property type="evidence" value="ECO:0007669"/>
    <property type="project" value="UniProtKB-KW"/>
</dbReference>
<keyword evidence="6" id="KW-0812">Transmembrane</keyword>
<evidence type="ECO:0000256" key="16">
    <source>
        <dbReference type="SAM" id="SignalP"/>
    </source>
</evidence>
<dbReference type="GO" id="GO:0016887">
    <property type="term" value="F:ATP hydrolysis activity"/>
    <property type="evidence" value="ECO:0007669"/>
    <property type="project" value="InterPro"/>
</dbReference>
<dbReference type="InterPro" id="IPR003960">
    <property type="entry name" value="ATPase_AAA_CS"/>
</dbReference>
<organism evidence="18 19">
    <name type="scientific">Vitrella brassicaformis (strain CCMP3155)</name>
    <dbReference type="NCBI Taxonomy" id="1169540"/>
    <lineage>
        <taxon>Eukaryota</taxon>
        <taxon>Sar</taxon>
        <taxon>Alveolata</taxon>
        <taxon>Colpodellida</taxon>
        <taxon>Vitrellaceae</taxon>
        <taxon>Vitrella</taxon>
    </lineage>
</organism>
<dbReference type="GO" id="GO:0046872">
    <property type="term" value="F:metal ion binding"/>
    <property type="evidence" value="ECO:0007669"/>
    <property type="project" value="UniProtKB-KW"/>
</dbReference>
<dbReference type="PANTHER" id="PTHR23076:SF113">
    <property type="entry name" value="ATP-DEPENDENT ZINC METALLOPROTEASE FTSH 1, CHLOROPLASTIC-RELATED"/>
    <property type="match status" value="1"/>
</dbReference>
<evidence type="ECO:0000256" key="12">
    <source>
        <dbReference type="ARBA" id="ARBA00022989"/>
    </source>
</evidence>
<gene>
    <name evidence="18" type="ORF">Vbra_14799</name>
</gene>
<dbReference type="Pfam" id="PF01434">
    <property type="entry name" value="Peptidase_M41"/>
    <property type="match status" value="1"/>
</dbReference>
<comment type="subcellular location">
    <subcellularLocation>
        <location evidence="2">Membrane</location>
    </subcellularLocation>
</comment>
<comment type="similarity">
    <text evidence="3">In the C-terminal section; belongs to the peptidase M41 family.</text>
</comment>
<dbReference type="AlphaFoldDB" id="A0A0G4F8Q5"/>
<dbReference type="InterPro" id="IPR027417">
    <property type="entry name" value="P-loop_NTPase"/>
</dbReference>
<evidence type="ECO:0000256" key="9">
    <source>
        <dbReference type="ARBA" id="ARBA00022801"/>
    </source>
</evidence>
<dbReference type="Gene3D" id="1.10.8.60">
    <property type="match status" value="1"/>
</dbReference>
<dbReference type="FunFam" id="1.20.58.760:FF:000001">
    <property type="entry name" value="ATP-dependent zinc metalloprotease FtsH"/>
    <property type="match status" value="1"/>
</dbReference>
<dbReference type="InterPro" id="IPR003593">
    <property type="entry name" value="AAA+_ATPase"/>
</dbReference>
<dbReference type="InterPro" id="IPR000642">
    <property type="entry name" value="Peptidase_M41"/>
</dbReference>
<dbReference type="GO" id="GO:0010304">
    <property type="term" value="P:PSII associated light-harvesting complex II catabolic process"/>
    <property type="evidence" value="ECO:0007669"/>
    <property type="project" value="UniProtKB-ARBA"/>
</dbReference>
<dbReference type="EMBL" id="CDMY01000393">
    <property type="protein sequence ID" value="CEM09133.1"/>
    <property type="molecule type" value="Genomic_DNA"/>
</dbReference>
<feature type="chain" id="PRO_5005188244" description="AAA+ ATPase domain-containing protein" evidence="16">
    <location>
        <begin position="27"/>
        <end position="697"/>
    </location>
</feature>
<sequence length="697" mass="75000">MKRSSSTFALAVFGFAWLALTGNALGRVITSPSPAFISGGGLQAVIRNHGRAGSVSRPLVDERMPLMMADSGDNNAFKGAQDALKAFIPILAGGMMLPTQPQAASADELLRSYSQFLDKVEQKQIESVLFSADGRSLTAIDTEGERYLLEGIPNDPDLLKTLRDNKVEFAVRPVQQTPNLLGFIANLLPWLLLGSLFFLGSRGGMGGPGGPGGNPLGGFGRSQAKIDMNPNTGVTFDQVAGQDEAKTELGEVVTFLKNPQQFTKLGAKIPKGVIMEGPPGTGKTLMAKAVAGEAGVPFFSQSGSNFVEVFVGIGASRVRDLFEKAKKVAPCIIFIDEIDSIGRARSSGGFMPQNDEREQTLNQLLAEMDGFSGNQGVVVIAATNRADILDEALLRPGRFDRRVAINLPDLPARRAILDVYVKGKPIGDVDLDAVARRTTGFSGASLENLMNEAAIFAARKGKEKIDTEDIDAALDRIMLGSEKTNRLQSDRVKTLTAYHEAGHALVGAFLPGYDAVQKISIIPRTGGAGGATFYLPSEERLTSGMYSVDYLQNQLAVALGGRAAEEVVYGREHVTTGASNDLQQVTRIARSMVTQYGMNDKVGQLNVEDAMMRQGTAPFLETSQRTKEAVDDEVRELVNSAYEKAKRLLQDNRSLLDEVSRRLVEEEIMNGEDFMRIVSGYGAGEKEAKPTKELVAA</sequence>
<dbReference type="FunFam" id="3.40.50.300:FF:000001">
    <property type="entry name" value="ATP-dependent zinc metalloprotease FtsH"/>
    <property type="match status" value="1"/>
</dbReference>
<reference evidence="18 19" key="1">
    <citation type="submission" date="2014-11" db="EMBL/GenBank/DDBJ databases">
        <authorList>
            <person name="Zhu J."/>
            <person name="Qi W."/>
            <person name="Song R."/>
        </authorList>
    </citation>
    <scope>NUCLEOTIDE SEQUENCE [LARGE SCALE GENOMIC DNA]</scope>
</reference>
<dbReference type="SUPFAM" id="SSF52540">
    <property type="entry name" value="P-loop containing nucleoside triphosphate hydrolases"/>
    <property type="match status" value="1"/>
</dbReference>
<dbReference type="PhylomeDB" id="A0A0G4F8Q5"/>
<evidence type="ECO:0000313" key="19">
    <source>
        <dbReference type="Proteomes" id="UP000041254"/>
    </source>
</evidence>
<evidence type="ECO:0000256" key="15">
    <source>
        <dbReference type="RuleBase" id="RU003651"/>
    </source>
</evidence>
<dbReference type="Gene3D" id="3.40.50.300">
    <property type="entry name" value="P-loop containing nucleotide triphosphate hydrolases"/>
    <property type="match status" value="1"/>
</dbReference>
<comment type="similarity">
    <text evidence="4">In the N-terminal section; belongs to the AAA ATPase family.</text>
</comment>
<dbReference type="SUPFAM" id="SSF140990">
    <property type="entry name" value="FtsH protease domain-like"/>
    <property type="match status" value="1"/>
</dbReference>
<dbReference type="Pfam" id="PF17862">
    <property type="entry name" value="AAA_lid_3"/>
    <property type="match status" value="1"/>
</dbReference>
<dbReference type="OrthoDB" id="437583at2759"/>
<dbReference type="NCBIfam" id="TIGR01241">
    <property type="entry name" value="FtsH_fam"/>
    <property type="match status" value="1"/>
</dbReference>
<evidence type="ECO:0000256" key="4">
    <source>
        <dbReference type="ARBA" id="ARBA00010550"/>
    </source>
</evidence>
<keyword evidence="10" id="KW-0862">Zinc</keyword>
<evidence type="ECO:0000313" key="18">
    <source>
        <dbReference type="EMBL" id="CEM09133.1"/>
    </source>
</evidence>
<evidence type="ECO:0000256" key="6">
    <source>
        <dbReference type="ARBA" id="ARBA00022692"/>
    </source>
</evidence>
<accession>A0A0G4F8Q5</accession>
<keyword evidence="9" id="KW-0378">Hydrolase</keyword>
<keyword evidence="11 15" id="KW-0067">ATP-binding</keyword>
<evidence type="ECO:0000256" key="2">
    <source>
        <dbReference type="ARBA" id="ARBA00004370"/>
    </source>
</evidence>
<dbReference type="OMA" id="LFLMNQM"/>
<dbReference type="Gene3D" id="1.20.58.760">
    <property type="entry name" value="Peptidase M41"/>
    <property type="match status" value="1"/>
</dbReference>
<evidence type="ECO:0000256" key="7">
    <source>
        <dbReference type="ARBA" id="ARBA00022723"/>
    </source>
</evidence>
<dbReference type="Proteomes" id="UP000041254">
    <property type="component" value="Unassembled WGS sequence"/>
</dbReference>
<keyword evidence="13" id="KW-0482">Metalloprotease</keyword>
<dbReference type="CDD" id="cd19501">
    <property type="entry name" value="RecA-like_FtsH"/>
    <property type="match status" value="1"/>
</dbReference>
<keyword evidence="7" id="KW-0479">Metal-binding</keyword>
<dbReference type="InterPro" id="IPR037219">
    <property type="entry name" value="Peptidase_M41-like"/>
</dbReference>
<name>A0A0G4F8Q5_VITBC</name>
<evidence type="ECO:0000256" key="3">
    <source>
        <dbReference type="ARBA" id="ARBA00010044"/>
    </source>
</evidence>